<dbReference type="PANTHER" id="PTHR31998">
    <property type="entry name" value="K(+)-INSENSITIVE PYROPHOSPHATE-ENERGIZED PROTON PUMP"/>
    <property type="match status" value="1"/>
</dbReference>
<evidence type="ECO:0000256" key="4">
    <source>
        <dbReference type="ARBA" id="ARBA00022842"/>
    </source>
</evidence>
<organism evidence="11 12">
    <name type="scientific">Demequina mangrovi</name>
    <dbReference type="NCBI Taxonomy" id="1043493"/>
    <lineage>
        <taxon>Bacteria</taxon>
        <taxon>Bacillati</taxon>
        <taxon>Actinomycetota</taxon>
        <taxon>Actinomycetes</taxon>
        <taxon>Micrococcales</taxon>
        <taxon>Demequinaceae</taxon>
        <taxon>Demequina</taxon>
    </lineage>
</organism>
<sequence length="778" mass="78691">MHAAATTVEVGSSSLTIVVVIGIIAAVALLASWLLRAQVLKAPDGTETMNDIATAVQEGASAYLSRQLRTLALFAALVFALLFLLPGDTGVRIGRSLFFLLGAGCSATIGYMGMWLAVRANVRVASASTREGGRAEGARIAFRTGGAVGMSVVGMGLGGAAAVVFLYRDDAAAVLEGFGFGAALLAMFMRVGGGIFTKAADVGADLVGKVEQHIPEDDPRNAATIADNVGDNVGDCAGMAADLFESYAVTLVAALILGKAAFGEDGLVFPLIITAIGALVAALGVAITKVRGDEPGLKAINRGFYISAVAGAVLAAVASYVYLPSSFADFDGAAVADASGDPRAIATVAVFVGIGLAGLILWITGYFTDTAKRPTRRVARTSLTGAATVVLAGIGVGLESAVYTATVIAGAIVILFAISGGSIALALFLVALAGCGLLTTVGVIVAMDTFGPVSDNAQGIAEMSGEVDEEAAKTLTDLDAVGNTTKAITKGIAIATAVLAATALFGSYSDAVTHALEEASANAADFFSYEVIHPLTLVGLIIGGATVFLFSGLAIDAVTRAAGAIVFEVRRQFREMPGIMDRTQRPEYGRVVDICTRDSLRELATPGLLAAMAPIFVGFALGVGALAGFLAGAIGTGVLMAVFLANAGGSWDNAKKIVEDGHHGGKYSAAHEATVIGDTIGDPFKDTAGPAINPLIKVMNLVALLIAPAVVALSYGDGANGLWRTVIAAVAAAVAVTAVAFASRRAHAGGIASEADAAEAEEHPDEPAGGVEERAEAR</sequence>
<feature type="transmembrane region" description="Helical" evidence="9">
    <location>
        <begin position="15"/>
        <end position="35"/>
    </location>
</feature>
<proteinExistence type="inferred from homology"/>
<dbReference type="STRING" id="1043493.SAMN05421637_2533"/>
<protein>
    <recommendedName>
        <fullName evidence="9">K(+)-insensitive pyrophosphate-energized proton pump</fullName>
        <ecNumber evidence="9">7.1.3.1</ecNumber>
    </recommendedName>
    <alternativeName>
        <fullName evidence="9">Membrane-bound proton-translocating pyrophosphatase</fullName>
    </alternativeName>
    <alternativeName>
        <fullName evidence="9">Pyrophosphate-energized inorganic pyrophosphatase</fullName>
        <shortName evidence="9">H(+)-PPase</shortName>
    </alternativeName>
</protein>
<keyword evidence="4 9" id="KW-0460">Magnesium</keyword>
<evidence type="ECO:0000256" key="10">
    <source>
        <dbReference type="SAM" id="MobiDB-lite"/>
    </source>
</evidence>
<evidence type="ECO:0000256" key="3">
    <source>
        <dbReference type="ARBA" id="ARBA00022692"/>
    </source>
</evidence>
<evidence type="ECO:0000313" key="11">
    <source>
        <dbReference type="EMBL" id="SEJ64174.1"/>
    </source>
</evidence>
<dbReference type="NCBIfam" id="TIGR01104">
    <property type="entry name" value="V_PPase"/>
    <property type="match status" value="1"/>
</dbReference>
<feature type="transmembrane region" description="Helical" evidence="9">
    <location>
        <begin position="97"/>
        <end position="119"/>
    </location>
</feature>
<dbReference type="GO" id="GO:0012505">
    <property type="term" value="C:endomembrane system"/>
    <property type="evidence" value="ECO:0007669"/>
    <property type="project" value="UniProtKB-SubCell"/>
</dbReference>
<evidence type="ECO:0000256" key="5">
    <source>
        <dbReference type="ARBA" id="ARBA00022967"/>
    </source>
</evidence>
<comment type="subcellular location">
    <subcellularLocation>
        <location evidence="9">Cell membrane</location>
        <topology evidence="9">Multi-pass membrane protein</topology>
    </subcellularLocation>
    <subcellularLocation>
        <location evidence="1">Endomembrane system</location>
        <topology evidence="1">Multi-pass membrane protein</topology>
    </subcellularLocation>
</comment>
<reference evidence="12" key="1">
    <citation type="submission" date="2016-10" db="EMBL/GenBank/DDBJ databases">
        <authorList>
            <person name="Varghese N."/>
        </authorList>
    </citation>
    <scope>NUCLEOTIDE SEQUENCE [LARGE SCALE GENOMIC DNA]</scope>
    <source>
        <strain evidence="12">DSM 24868</strain>
    </source>
</reference>
<dbReference type="GO" id="GO:0004427">
    <property type="term" value="F:inorganic diphosphate phosphatase activity"/>
    <property type="evidence" value="ECO:0007669"/>
    <property type="project" value="UniProtKB-UniRule"/>
</dbReference>
<keyword evidence="9" id="KW-1003">Cell membrane</keyword>
<comment type="catalytic activity">
    <reaction evidence="9">
        <text>diphosphate + H2O + H(+)(in) = 2 phosphate + 2 H(+)(out)</text>
        <dbReference type="Rhea" id="RHEA:13973"/>
        <dbReference type="ChEBI" id="CHEBI:15377"/>
        <dbReference type="ChEBI" id="CHEBI:15378"/>
        <dbReference type="ChEBI" id="CHEBI:33019"/>
        <dbReference type="ChEBI" id="CHEBI:43474"/>
        <dbReference type="EC" id="7.1.3.1"/>
    </reaction>
</comment>
<keyword evidence="2 9" id="KW-0813">Transport</keyword>
<dbReference type="OrthoDB" id="9808652at2"/>
<keyword evidence="9" id="KW-0375">Hydrogen ion transport</keyword>
<evidence type="ECO:0000256" key="2">
    <source>
        <dbReference type="ARBA" id="ARBA00022448"/>
    </source>
</evidence>
<dbReference type="EC" id="7.1.3.1" evidence="9"/>
<feature type="transmembrane region" description="Helical" evidence="9">
    <location>
        <begin position="425"/>
        <end position="447"/>
    </location>
</feature>
<dbReference type="GO" id="GO:0005886">
    <property type="term" value="C:plasma membrane"/>
    <property type="evidence" value="ECO:0007669"/>
    <property type="project" value="UniProtKB-SubCell"/>
</dbReference>
<comment type="subunit">
    <text evidence="9">Homodimer.</text>
</comment>
<feature type="transmembrane region" description="Helical" evidence="9">
    <location>
        <begin position="171"/>
        <end position="189"/>
    </location>
</feature>
<keyword evidence="3 9" id="KW-0812">Transmembrane</keyword>
<dbReference type="GO" id="GO:0009678">
    <property type="term" value="F:diphosphate hydrolysis-driven proton transmembrane transporter activity"/>
    <property type="evidence" value="ECO:0007669"/>
    <property type="project" value="UniProtKB-UniRule"/>
</dbReference>
<accession>A0A1H7AHY1</accession>
<keyword evidence="8 9" id="KW-0472">Membrane</keyword>
<dbReference type="AlphaFoldDB" id="A0A1H7AHY1"/>
<name>A0A1H7AHY1_9MICO</name>
<comment type="caution">
    <text evidence="9">Lacks conserved residue(s) required for the propagation of feature annotation.</text>
</comment>
<feature type="site" description="Determinant of potassium independence" evidence="9">
    <location>
        <position position="486"/>
    </location>
</feature>
<evidence type="ECO:0000256" key="9">
    <source>
        <dbReference type="HAMAP-Rule" id="MF_01129"/>
    </source>
</evidence>
<keyword evidence="5 9" id="KW-1278">Translocase</keyword>
<dbReference type="Proteomes" id="UP000183315">
    <property type="component" value="Unassembled WGS sequence"/>
</dbReference>
<keyword evidence="6 9" id="KW-1133">Transmembrane helix</keyword>
<dbReference type="NCBIfam" id="NF001960">
    <property type="entry name" value="PRK00733.3-5"/>
    <property type="match status" value="1"/>
</dbReference>
<feature type="transmembrane region" description="Helical" evidence="9">
    <location>
        <begin position="302"/>
        <end position="323"/>
    </location>
</feature>
<feature type="transmembrane region" description="Helical" evidence="9">
    <location>
        <begin position="140"/>
        <end position="165"/>
    </location>
</feature>
<feature type="transmembrane region" description="Helical" evidence="9">
    <location>
        <begin position="535"/>
        <end position="555"/>
    </location>
</feature>
<keyword evidence="12" id="KW-1185">Reference proteome</keyword>
<feature type="transmembrane region" description="Helical" evidence="9">
    <location>
        <begin position="627"/>
        <end position="647"/>
    </location>
</feature>
<evidence type="ECO:0000256" key="6">
    <source>
        <dbReference type="ARBA" id="ARBA00022989"/>
    </source>
</evidence>
<feature type="transmembrane region" description="Helical" evidence="9">
    <location>
        <begin position="68"/>
        <end position="85"/>
    </location>
</feature>
<feature type="transmembrane region" description="Helical" evidence="9">
    <location>
        <begin position="722"/>
        <end position="742"/>
    </location>
</feature>
<comment type="cofactor">
    <cofactor evidence="9">
        <name>Mg(2+)</name>
        <dbReference type="ChEBI" id="CHEBI:18420"/>
    </cofactor>
</comment>
<dbReference type="eggNOG" id="COG3808">
    <property type="taxonomic scope" value="Bacteria"/>
</dbReference>
<feature type="transmembrane region" description="Helical" evidence="9">
    <location>
        <begin position="603"/>
        <end position="621"/>
    </location>
</feature>
<feature type="transmembrane region" description="Helical" evidence="9">
    <location>
        <begin position="698"/>
        <end position="716"/>
    </location>
</feature>
<evidence type="ECO:0000256" key="8">
    <source>
        <dbReference type="ARBA" id="ARBA00023136"/>
    </source>
</evidence>
<dbReference type="RefSeq" id="WP_042215890.1">
    <property type="nucleotide sequence ID" value="NZ_BBLU01000014.1"/>
</dbReference>
<dbReference type="InterPro" id="IPR004131">
    <property type="entry name" value="PPase-energised_H-pump"/>
</dbReference>
<evidence type="ECO:0000256" key="1">
    <source>
        <dbReference type="ARBA" id="ARBA00004127"/>
    </source>
</evidence>
<dbReference type="GO" id="GO:0000287">
    <property type="term" value="F:magnesium ion binding"/>
    <property type="evidence" value="ECO:0007669"/>
    <property type="project" value="UniProtKB-UniRule"/>
</dbReference>
<keyword evidence="7 9" id="KW-0406">Ion transport</keyword>
<dbReference type="Pfam" id="PF03030">
    <property type="entry name" value="H_PPase"/>
    <property type="match status" value="1"/>
</dbReference>
<feature type="transmembrane region" description="Helical" evidence="9">
    <location>
        <begin position="343"/>
        <end position="366"/>
    </location>
</feature>
<dbReference type="HAMAP" id="MF_01129">
    <property type="entry name" value="PPase_energized_pump"/>
    <property type="match status" value="1"/>
</dbReference>
<dbReference type="PIRSF" id="PIRSF001265">
    <property type="entry name" value="H+-PPase"/>
    <property type="match status" value="1"/>
</dbReference>
<gene>
    <name evidence="9" type="primary">hppA</name>
    <name evidence="11" type="ORF">SAMN05421637_2533</name>
</gene>
<dbReference type="NCBIfam" id="NF001952">
    <property type="entry name" value="PRK00733.1-4"/>
    <property type="match status" value="1"/>
</dbReference>
<comment type="function">
    <text evidence="9">Proton pump that utilizes the energy of pyrophosphate hydrolysis as the driving force for proton movement across the membrane. Generates a proton motive force.</text>
</comment>
<comment type="similarity">
    <text evidence="9">Belongs to the H(+)-translocating pyrophosphatase (TC 3.A.10) family. K(+)-insensitive subfamily.</text>
</comment>
<evidence type="ECO:0000313" key="12">
    <source>
        <dbReference type="Proteomes" id="UP000183315"/>
    </source>
</evidence>
<evidence type="ECO:0000256" key="7">
    <source>
        <dbReference type="ARBA" id="ARBA00023065"/>
    </source>
</evidence>
<dbReference type="EMBL" id="FNZI01000006">
    <property type="protein sequence ID" value="SEJ64174.1"/>
    <property type="molecule type" value="Genomic_DNA"/>
</dbReference>
<feature type="region of interest" description="Disordered" evidence="10">
    <location>
        <begin position="752"/>
        <end position="778"/>
    </location>
</feature>
<feature type="transmembrane region" description="Helical" evidence="9">
    <location>
        <begin position="401"/>
        <end position="418"/>
    </location>
</feature>
<feature type="transmembrane region" description="Helical" evidence="9">
    <location>
        <begin position="378"/>
        <end position="395"/>
    </location>
</feature>
<feature type="transmembrane region" description="Helical" evidence="9">
    <location>
        <begin position="268"/>
        <end position="290"/>
    </location>
</feature>